<dbReference type="Gene3D" id="3.30.43.10">
    <property type="entry name" value="Uridine Diphospho-n-acetylenolpyruvylglucosamine Reductase, domain 2"/>
    <property type="match status" value="1"/>
</dbReference>
<evidence type="ECO:0000256" key="2">
    <source>
        <dbReference type="ARBA" id="ARBA00022827"/>
    </source>
</evidence>
<evidence type="ECO:0000313" key="5">
    <source>
        <dbReference type="Proteomes" id="UP000013209"/>
    </source>
</evidence>
<name>N8XJP8_9GAMM</name>
<dbReference type="Pfam" id="PF09129">
    <property type="entry name" value="Chol_subst-bind"/>
    <property type="match status" value="1"/>
</dbReference>
<dbReference type="STRING" id="1144672.F966_03510"/>
<dbReference type="Gene3D" id="3.30.465.10">
    <property type="match status" value="1"/>
</dbReference>
<evidence type="ECO:0000259" key="3">
    <source>
        <dbReference type="PROSITE" id="PS51387"/>
    </source>
</evidence>
<dbReference type="PANTHER" id="PTHR43762:SF1">
    <property type="entry name" value="D-ARABINONO-1,4-LACTONE OXIDASE"/>
    <property type="match status" value="1"/>
</dbReference>
<keyword evidence="2" id="KW-0274">FAD</keyword>
<dbReference type="eggNOG" id="COG0277">
    <property type="taxonomic scope" value="Bacteria"/>
</dbReference>
<feature type="domain" description="FAD-binding PCMH-type" evidence="3">
    <location>
        <begin position="67"/>
        <end position="257"/>
    </location>
</feature>
<dbReference type="InterPro" id="IPR006311">
    <property type="entry name" value="TAT_signal"/>
</dbReference>
<dbReference type="InterPro" id="IPR016171">
    <property type="entry name" value="Vanillyl_alc_oxidase_C-sub2"/>
</dbReference>
<dbReference type="SUPFAM" id="SSF56176">
    <property type="entry name" value="FAD-binding/transporter-associated domain-like"/>
    <property type="match status" value="1"/>
</dbReference>
<dbReference type="PROSITE" id="PS51387">
    <property type="entry name" value="FAD_PCMH"/>
    <property type="match status" value="1"/>
</dbReference>
<dbReference type="InterPro" id="IPR006094">
    <property type="entry name" value="Oxid_FAD_bind_N"/>
</dbReference>
<protein>
    <recommendedName>
        <fullName evidence="3">FAD-binding PCMH-type domain-containing protein</fullName>
    </recommendedName>
</protein>
<dbReference type="Gene3D" id="3.40.462.10">
    <property type="entry name" value="FAD-linked oxidases, C-terminal domain"/>
    <property type="match status" value="1"/>
</dbReference>
<dbReference type="RefSeq" id="WP_004807512.1">
    <property type="nucleotide sequence ID" value="NZ_KB849440.1"/>
</dbReference>
<dbReference type="Pfam" id="PF01565">
    <property type="entry name" value="FAD_binding_4"/>
    <property type="match status" value="1"/>
</dbReference>
<evidence type="ECO:0000313" key="4">
    <source>
        <dbReference type="EMBL" id="ENV07653.1"/>
    </source>
</evidence>
<sequence length="594" mass="66811">MNEQTTSIDESKRDFLKKMLGLASAGVVASWFPTTKVNATFFQPAERPANFPNVELYKQRYENWSGELIVEKVWTCSPKTVVEVLLVINWAYHNNYKIRAKGMSHNWSPIMLDQAADNTRILLVDMVSHINRIQISSSGRIVTAEAGVLMQDLLQAMEDHGLGFVATPAPGDLTIGGVLAIDGHGTGIPALNEQRQLGQSYGSISNLITSITAVVFDPQTKTYIPQVFFRDHDDISALLVHLGRAFILSVQLQSAKNQNLRCESLMNIHYKELFASNPKAGRTFTSYLDKAGRVEAIWFPFTDYPWLKVWSVSETKPRSAKIVRHPFNYWFSDNIPKQITDLIHNIIIAGQGYLTPSFGQLQASISYLGLQGSILSGTSTVLTGGLVSTQTKDLWGASKNLLLYVKPTTLRVTANGYAVLTSRQNVQKVIHDFCENYQQRVNAYRTLNRYPMNGPVEIRVTGLDHASDSIVPNAKTAALSAIKPCPNHPEWDCAVWFDILTLPNTPYAAEFYAETEQWMHQHYRGDSLIRPEWSKGWGYTQEQAWANDWYLNQEIPYVHALHQPSSLTIAEAKKVLHRLDPSRLFSSPLVDRLL</sequence>
<proteinExistence type="predicted"/>
<dbReference type="PATRIC" id="fig|1144672.3.peg.3386"/>
<dbReference type="GO" id="GO:0016899">
    <property type="term" value="F:oxidoreductase activity, acting on the CH-OH group of donors, oxygen as acceptor"/>
    <property type="evidence" value="ECO:0007669"/>
    <property type="project" value="InterPro"/>
</dbReference>
<dbReference type="InterPro" id="IPR016166">
    <property type="entry name" value="FAD-bd_PCMH"/>
</dbReference>
<dbReference type="InterPro" id="IPR016169">
    <property type="entry name" value="FAD-bd_PCMH_sub2"/>
</dbReference>
<dbReference type="HOGENOM" id="CLU_456985_0_0_6"/>
<dbReference type="InterPro" id="IPR016164">
    <property type="entry name" value="FAD-linked_Oxase-like_C"/>
</dbReference>
<dbReference type="GO" id="GO:0071949">
    <property type="term" value="F:FAD binding"/>
    <property type="evidence" value="ECO:0007669"/>
    <property type="project" value="InterPro"/>
</dbReference>
<dbReference type="InterPro" id="IPR015213">
    <property type="entry name" value="Cholesterol_OX_subst-bd"/>
</dbReference>
<dbReference type="Gene3D" id="1.10.45.10">
    <property type="entry name" value="Vanillyl-alcohol Oxidase, Chain A, domain 4"/>
    <property type="match status" value="1"/>
</dbReference>
<dbReference type="InterPro" id="IPR010031">
    <property type="entry name" value="FAD_lactone_oxidase-like"/>
</dbReference>
<gene>
    <name evidence="4" type="ORF">F966_03510</name>
</gene>
<accession>N8XJP8</accession>
<dbReference type="InterPro" id="IPR016167">
    <property type="entry name" value="FAD-bd_PCMH_sub1"/>
</dbReference>
<dbReference type="AlphaFoldDB" id="N8XJP8"/>
<dbReference type="EMBL" id="APPH01000020">
    <property type="protein sequence ID" value="ENV07653.1"/>
    <property type="molecule type" value="Genomic_DNA"/>
</dbReference>
<comment type="caution">
    <text evidence="4">The sequence shown here is derived from an EMBL/GenBank/DDBJ whole genome shotgun (WGS) entry which is preliminary data.</text>
</comment>
<dbReference type="SUPFAM" id="SSF55103">
    <property type="entry name" value="FAD-linked oxidases, C-terminal domain"/>
    <property type="match status" value="1"/>
</dbReference>
<dbReference type="InterPro" id="IPR036318">
    <property type="entry name" value="FAD-bd_PCMH-like_sf"/>
</dbReference>
<keyword evidence="1" id="KW-0285">Flavoprotein</keyword>
<dbReference type="Proteomes" id="UP000013209">
    <property type="component" value="Unassembled WGS sequence"/>
</dbReference>
<dbReference type="InterPro" id="IPR016170">
    <property type="entry name" value="Cytok_DH_C_sf"/>
</dbReference>
<organism evidence="4 5">
    <name type="scientific">Acinetobacter higginsii</name>
    <dbReference type="NCBI Taxonomy" id="70347"/>
    <lineage>
        <taxon>Bacteria</taxon>
        <taxon>Pseudomonadati</taxon>
        <taxon>Pseudomonadota</taxon>
        <taxon>Gammaproteobacteria</taxon>
        <taxon>Moraxellales</taxon>
        <taxon>Moraxellaceae</taxon>
        <taxon>Acinetobacter</taxon>
    </lineage>
</organism>
<dbReference type="PANTHER" id="PTHR43762">
    <property type="entry name" value="L-GULONOLACTONE OXIDASE"/>
    <property type="match status" value="1"/>
</dbReference>
<reference evidence="4 5" key="1">
    <citation type="submission" date="2013-02" db="EMBL/GenBank/DDBJ databases">
        <title>The Genome Sequence of Acinetobacter sp. CIP 56.2.</title>
        <authorList>
            <consortium name="The Broad Institute Genome Sequencing Platform"/>
            <consortium name="The Broad Institute Genome Sequencing Center for Infectious Disease"/>
            <person name="Cerqueira G."/>
            <person name="Feldgarden M."/>
            <person name="Courvalin P."/>
            <person name="Perichon B."/>
            <person name="Grillot-Courvalin C."/>
            <person name="Clermont D."/>
            <person name="Rocha E."/>
            <person name="Yoon E.-J."/>
            <person name="Nemec A."/>
            <person name="Walker B."/>
            <person name="Young S.K."/>
            <person name="Zeng Q."/>
            <person name="Gargeya S."/>
            <person name="Fitzgerald M."/>
            <person name="Haas B."/>
            <person name="Abouelleil A."/>
            <person name="Alvarado L."/>
            <person name="Arachchi H.M."/>
            <person name="Berlin A.M."/>
            <person name="Chapman S.B."/>
            <person name="Dewar J."/>
            <person name="Goldberg J."/>
            <person name="Griggs A."/>
            <person name="Gujja S."/>
            <person name="Hansen M."/>
            <person name="Howarth C."/>
            <person name="Imamovic A."/>
            <person name="Larimer J."/>
            <person name="McCowan C."/>
            <person name="Murphy C."/>
            <person name="Neiman D."/>
            <person name="Pearson M."/>
            <person name="Priest M."/>
            <person name="Roberts A."/>
            <person name="Saif S."/>
            <person name="Shea T."/>
            <person name="Sisk P."/>
            <person name="Sykes S."/>
            <person name="Wortman J."/>
            <person name="Nusbaum C."/>
            <person name="Birren B."/>
        </authorList>
    </citation>
    <scope>NUCLEOTIDE SEQUENCE [LARGE SCALE GENOMIC DNA]</scope>
    <source>
        <strain evidence="4 5">CIP 56.2</strain>
    </source>
</reference>
<dbReference type="PROSITE" id="PS51318">
    <property type="entry name" value="TAT"/>
    <property type="match status" value="1"/>
</dbReference>
<evidence type="ECO:0000256" key="1">
    <source>
        <dbReference type="ARBA" id="ARBA00022630"/>
    </source>
</evidence>